<evidence type="ECO:0000313" key="1">
    <source>
        <dbReference type="EMBL" id="QWV17942.1"/>
    </source>
</evidence>
<reference evidence="1 4" key="2">
    <citation type="submission" date="2021-06" db="EMBL/GenBank/DDBJ databases">
        <title>Microbial metabolic specificity influences pelagic lipid remineralization.</title>
        <authorList>
            <person name="Behrendt L."/>
            <person name="Hunter J.E."/>
            <person name="Alcolombri U."/>
            <person name="Smriga S."/>
            <person name="Mincer T."/>
            <person name="Lowenstein D.P."/>
            <person name="Peaudecerf F.J."/>
            <person name="Fernandez V.I."/>
            <person name="Fredricks H."/>
            <person name="Almblad H."/>
            <person name="Harrison J.J."/>
            <person name="Stocker R."/>
            <person name="Van Mooy B.A.S."/>
        </authorList>
    </citation>
    <scope>NUCLEOTIDE SEQUENCE [LARGE SCALE GENOMIC DNA]</scope>
    <source>
        <strain evidence="1 4">A252</strain>
    </source>
</reference>
<sequence>MGNPTQTDANIHCAVCGEATRVPGYGQQYGTLTAFWGYGAQHDGERYQVHLCESCFFQTLTYLRQERRIHTLFDDEQPADGQVFGRIARDDFFGES</sequence>
<name>A0A365PQN6_9GAMM</name>
<organism evidence="2 3">
    <name type="scientific">Stutzerimonas zhaodongensis</name>
    <dbReference type="NCBI Taxonomy" id="1176257"/>
    <lineage>
        <taxon>Bacteria</taxon>
        <taxon>Pseudomonadati</taxon>
        <taxon>Pseudomonadota</taxon>
        <taxon>Gammaproteobacteria</taxon>
        <taxon>Pseudomonadales</taxon>
        <taxon>Pseudomonadaceae</taxon>
        <taxon>Stutzerimonas</taxon>
    </lineage>
</organism>
<evidence type="ECO:0000313" key="4">
    <source>
        <dbReference type="Proteomes" id="UP000683436"/>
    </source>
</evidence>
<reference evidence="2 3" key="1">
    <citation type="submission" date="2018-06" db="EMBL/GenBank/DDBJ databases">
        <title>Whole genome sequencing of four bacterial strains from South Shetland trench revealing bio-synthetic gene clusters.</title>
        <authorList>
            <person name="Abdel-Mageed W.M."/>
            <person name="Lehri B."/>
            <person name="Jarmusch S.A."/>
            <person name="Miranda K."/>
            <person name="Goodfellow M."/>
            <person name="Jaspars M."/>
            <person name="Karlyshev A.V."/>
        </authorList>
    </citation>
    <scope>NUCLEOTIDE SEQUENCE [LARGE SCALE GENOMIC DNA]</scope>
    <source>
        <strain evidence="2 3">SST2</strain>
    </source>
</reference>
<dbReference type="RefSeq" id="WP_128121742.1">
    <property type="nucleotide sequence ID" value="NZ_CP076683.1"/>
</dbReference>
<evidence type="ECO:0000313" key="3">
    <source>
        <dbReference type="Proteomes" id="UP000252554"/>
    </source>
</evidence>
<dbReference type="EMBL" id="QNTV01000023">
    <property type="protein sequence ID" value="RBA52678.1"/>
    <property type="molecule type" value="Genomic_DNA"/>
</dbReference>
<dbReference type="AlphaFoldDB" id="A0A365PQN6"/>
<dbReference type="Proteomes" id="UP000252554">
    <property type="component" value="Unassembled WGS sequence"/>
</dbReference>
<proteinExistence type="predicted"/>
<gene>
    <name evidence="2" type="ORF">DQ403_20535</name>
    <name evidence="1" type="ORF">KQ248_04395</name>
</gene>
<dbReference type="EMBL" id="CP076683">
    <property type="protein sequence ID" value="QWV17942.1"/>
    <property type="molecule type" value="Genomic_DNA"/>
</dbReference>
<evidence type="ECO:0000313" key="2">
    <source>
        <dbReference type="EMBL" id="RBA52678.1"/>
    </source>
</evidence>
<protein>
    <submittedName>
        <fullName evidence="2">Uncharacterized protein</fullName>
    </submittedName>
</protein>
<keyword evidence="4" id="KW-1185">Reference proteome</keyword>
<dbReference type="Proteomes" id="UP000683436">
    <property type="component" value="Chromosome"/>
</dbReference>
<accession>A0A365PQN6</accession>